<feature type="transmembrane region" description="Helical" evidence="7">
    <location>
        <begin position="361"/>
        <end position="381"/>
    </location>
</feature>
<dbReference type="STRING" id="4565.A0A3B6H217"/>
<feature type="transmembrane region" description="Helical" evidence="7">
    <location>
        <begin position="120"/>
        <end position="141"/>
    </location>
</feature>
<dbReference type="Proteomes" id="UP000019116">
    <property type="component" value="Chromosome 3D"/>
</dbReference>
<dbReference type="EnsemblPlants" id="TraesCS3D02G363200.1">
    <property type="protein sequence ID" value="TraesCS3D02G363200.1"/>
    <property type="gene ID" value="TraesCS3D02G363200"/>
</dbReference>
<dbReference type="Gramene" id="TraesLAC3D03G01882380.1">
    <property type="protein sequence ID" value="TraesLAC3D03G01882380.1"/>
    <property type="gene ID" value="TraesLAC3D03G01882380"/>
</dbReference>
<evidence type="ECO:0000256" key="1">
    <source>
        <dbReference type="ARBA" id="ARBA00004370"/>
    </source>
</evidence>
<proteinExistence type="predicted"/>
<keyword evidence="6 7" id="KW-0472">Membrane</keyword>
<sequence length="456" mass="48707">MGAPSREEEEAKKMEAGGDTVGQKLDAGALFVLQSKGSWLHCGYHLTTSIVAPPLLSLPFAFAALGWSAGMVCLVVGAAVTFYSYNLLSRVLEHHAQQGRRQLRFRDMAADILGPGWARYYIGPIQFMVCFGAVVASTLLAGQSMKAIYLIASPGGAIKLYVFVAIFGVFLVVLAQLPSFHSLRHVNLVSLLLCLSYSLCAVAGCVYLGTSDRPPPKDYSIVGDTHARVYGVFNALAVIATTYGNGIIPEIQATVAAPVTGKMFKGLCLCYAVVVTTFFSVATAGYWAFGNAAQGLLLNNFMVDGKPVIPVWLLLMAELFTLVQLSATATVYLQPTNEVLEGLLSDPKAGQYAARNVVPRLVSRTLAVAFGTTIAAMIPFFGDMNALIGAFGFMPLDFAVPALFYNLTFKPSKKGFVFWLNTAIAVVFSAVAVVASVAAVRQIVLDAGTYKLFANV</sequence>
<dbReference type="Gramene" id="TraesSTA3D03G01934980.1">
    <property type="protein sequence ID" value="TraesSTA3D03G01934980.1"/>
    <property type="gene ID" value="TraesSTA3D03G01934980"/>
</dbReference>
<dbReference type="OrthoDB" id="40134at2759"/>
<evidence type="ECO:0000313" key="10">
    <source>
        <dbReference type="Proteomes" id="UP000019116"/>
    </source>
</evidence>
<feature type="transmembrane region" description="Helical" evidence="7">
    <location>
        <begin position="309"/>
        <end position="333"/>
    </location>
</feature>
<dbReference type="Gramene" id="TraesJAG3D03G01948660.1">
    <property type="protein sequence ID" value="TraesJAG3D03G01948660.1"/>
    <property type="gene ID" value="TraesJAG3D03G01948660"/>
</dbReference>
<dbReference type="Gramene" id="TraesRN3D0100839700.1">
    <property type="protein sequence ID" value="TraesRN3D0100839700.1"/>
    <property type="gene ID" value="TraesRN3D0100839700"/>
</dbReference>
<dbReference type="Gramene" id="TraesWEE_scaffold_037287_01G000100.1">
    <property type="protein sequence ID" value="TraesWEE_scaffold_037287_01G000100.1"/>
    <property type="gene ID" value="TraesWEE_scaffold_037287_01G000100"/>
</dbReference>
<keyword evidence="2" id="KW-0813">Transport</keyword>
<dbReference type="GO" id="GO:0016020">
    <property type="term" value="C:membrane"/>
    <property type="evidence" value="ECO:0000318"/>
    <property type="project" value="GO_Central"/>
</dbReference>
<dbReference type="Gramene" id="TraesKAR3D01G0346080.1">
    <property type="protein sequence ID" value="cds.TraesKAR3D01G0346080.1"/>
    <property type="gene ID" value="TraesKAR3D01G0346080"/>
</dbReference>
<organism evidence="9">
    <name type="scientific">Triticum aestivum</name>
    <name type="common">Wheat</name>
    <dbReference type="NCBI Taxonomy" id="4565"/>
    <lineage>
        <taxon>Eukaryota</taxon>
        <taxon>Viridiplantae</taxon>
        <taxon>Streptophyta</taxon>
        <taxon>Embryophyta</taxon>
        <taxon>Tracheophyta</taxon>
        <taxon>Spermatophyta</taxon>
        <taxon>Magnoliopsida</taxon>
        <taxon>Liliopsida</taxon>
        <taxon>Poales</taxon>
        <taxon>Poaceae</taxon>
        <taxon>BOP clade</taxon>
        <taxon>Pooideae</taxon>
        <taxon>Triticodae</taxon>
        <taxon>Triticeae</taxon>
        <taxon>Triticinae</taxon>
        <taxon>Triticum</taxon>
    </lineage>
</organism>
<dbReference type="GeneID" id="123079810"/>
<dbReference type="Gramene" id="TraesCS3D02G363200.1">
    <property type="protein sequence ID" value="TraesCS3D02G363200.1"/>
    <property type="gene ID" value="TraesCS3D02G363200"/>
</dbReference>
<keyword evidence="3 7" id="KW-0812">Transmembrane</keyword>
<evidence type="ECO:0000256" key="5">
    <source>
        <dbReference type="ARBA" id="ARBA00022989"/>
    </source>
</evidence>
<dbReference type="Gramene" id="TraesCAD_scaffold_030389_01G000100.1">
    <property type="protein sequence ID" value="TraesCAD_scaffold_030389_01G000100.1"/>
    <property type="gene ID" value="TraesCAD_scaffold_030389_01G000100"/>
</dbReference>
<dbReference type="Gramene" id="TraesCLE_scaffold_054521_01G000100.1">
    <property type="protein sequence ID" value="TraesCLE_scaffold_054521_01G000100.1"/>
    <property type="gene ID" value="TraesCLE_scaffold_054521_01G000100"/>
</dbReference>
<dbReference type="RefSeq" id="XP_044358559.1">
    <property type="nucleotide sequence ID" value="XM_044502624.1"/>
</dbReference>
<feature type="transmembrane region" description="Helical" evidence="7">
    <location>
        <begin position="417"/>
        <end position="440"/>
    </location>
</feature>
<evidence type="ECO:0000256" key="3">
    <source>
        <dbReference type="ARBA" id="ARBA00022692"/>
    </source>
</evidence>
<feature type="transmembrane region" description="Helical" evidence="7">
    <location>
        <begin position="269"/>
        <end position="289"/>
    </location>
</feature>
<dbReference type="Gramene" id="TraesCS3D03G0804500.1">
    <property type="protein sequence ID" value="TraesCS3D03G0804500.1.CDS"/>
    <property type="gene ID" value="TraesCS3D03G0804500"/>
</dbReference>
<evidence type="ECO:0000259" key="8">
    <source>
        <dbReference type="Pfam" id="PF01490"/>
    </source>
</evidence>
<evidence type="ECO:0000256" key="6">
    <source>
        <dbReference type="ARBA" id="ARBA00023136"/>
    </source>
</evidence>
<evidence type="ECO:0000256" key="2">
    <source>
        <dbReference type="ARBA" id="ARBA00022448"/>
    </source>
</evidence>
<accession>A0A3B6H217</accession>
<keyword evidence="10" id="KW-1185">Reference proteome</keyword>
<feature type="transmembrane region" description="Helical" evidence="7">
    <location>
        <begin position="186"/>
        <end position="209"/>
    </location>
</feature>
<dbReference type="GO" id="GO:0015171">
    <property type="term" value="F:amino acid transmembrane transporter activity"/>
    <property type="evidence" value="ECO:0000318"/>
    <property type="project" value="GO_Central"/>
</dbReference>
<reference evidence="9" key="2">
    <citation type="submission" date="2018-10" db="UniProtKB">
        <authorList>
            <consortium name="EnsemblPlants"/>
        </authorList>
    </citation>
    <scope>IDENTIFICATION</scope>
</reference>
<evidence type="ECO:0000256" key="4">
    <source>
        <dbReference type="ARBA" id="ARBA00022970"/>
    </source>
</evidence>
<dbReference type="Gramene" id="TraesROB_scaffold_055330_01G000100.1">
    <property type="protein sequence ID" value="TraesROB_scaffold_055330_01G000100.1"/>
    <property type="gene ID" value="TraesROB_scaffold_055330_01G000100"/>
</dbReference>
<dbReference type="Gramene" id="TraesMAC3D03G01939520.1">
    <property type="protein sequence ID" value="TraesMAC3D03G01939520.1"/>
    <property type="gene ID" value="TraesMAC3D03G01939520"/>
</dbReference>
<dbReference type="Gramene" id="TraesJUL3D03G01958520.1">
    <property type="protein sequence ID" value="TraesJUL3D03G01958520.1"/>
    <property type="gene ID" value="TraesJUL3D03G01958520"/>
</dbReference>
<dbReference type="Gramene" id="TraesSYM3D03G01964850.1">
    <property type="protein sequence ID" value="TraesSYM3D03G01964850.1"/>
    <property type="gene ID" value="TraesSYM3D03G01964850"/>
</dbReference>
<feature type="transmembrane region" description="Helical" evidence="7">
    <location>
        <begin position="60"/>
        <end position="85"/>
    </location>
</feature>
<name>A0A3B6H217_WHEAT</name>
<dbReference type="OMA" id="CGYHLST"/>
<dbReference type="InterPro" id="IPR013057">
    <property type="entry name" value="AA_transpt_TM"/>
</dbReference>
<keyword evidence="5 7" id="KW-1133">Transmembrane helix</keyword>
<keyword evidence="4" id="KW-0029">Amino-acid transport</keyword>
<evidence type="ECO:0000256" key="7">
    <source>
        <dbReference type="SAM" id="Phobius"/>
    </source>
</evidence>
<dbReference type="Gramene" id="TraesLDM3D03G01938130.1">
    <property type="protein sequence ID" value="TraesLDM3D03G01938130.1"/>
    <property type="gene ID" value="TraesLDM3D03G01938130"/>
</dbReference>
<dbReference type="Gramene" id="TraesPARA_EIv1.0_1138190.1">
    <property type="protein sequence ID" value="TraesPARA_EIv1.0_1138190.1.CDS"/>
    <property type="gene ID" value="TraesPARA_EIv1.0_1138190"/>
</dbReference>
<comment type="subcellular location">
    <subcellularLocation>
        <location evidence="1">Membrane</location>
    </subcellularLocation>
</comment>
<dbReference type="GO" id="GO:0003333">
    <property type="term" value="P:amino acid transmembrane transport"/>
    <property type="evidence" value="ECO:0000318"/>
    <property type="project" value="GO_Central"/>
</dbReference>
<feature type="domain" description="Amino acid transporter transmembrane" evidence="8">
    <location>
        <begin position="36"/>
        <end position="440"/>
    </location>
</feature>
<dbReference type="PANTHER" id="PTHR48017">
    <property type="entry name" value="OS05G0424000 PROTEIN-RELATED"/>
    <property type="match status" value="1"/>
</dbReference>
<feature type="transmembrane region" description="Helical" evidence="7">
    <location>
        <begin position="387"/>
        <end position="405"/>
    </location>
</feature>
<reference evidence="9" key="1">
    <citation type="submission" date="2018-08" db="EMBL/GenBank/DDBJ databases">
        <authorList>
            <person name="Rossello M."/>
        </authorList>
    </citation>
    <scope>NUCLEOTIDE SEQUENCE [LARGE SCALE GENOMIC DNA]</scope>
    <source>
        <strain evidence="9">cv. Chinese Spring</strain>
    </source>
</reference>
<protein>
    <recommendedName>
        <fullName evidence="8">Amino acid transporter transmembrane domain-containing protein</fullName>
    </recommendedName>
</protein>
<evidence type="ECO:0000313" key="9">
    <source>
        <dbReference type="EnsemblPlants" id="TraesCS3D02G363200.1"/>
    </source>
</evidence>
<feature type="transmembrane region" description="Helical" evidence="7">
    <location>
        <begin position="147"/>
        <end position="174"/>
    </location>
</feature>
<dbReference type="Gramene" id="TraesNOR3D03G01967110.1">
    <property type="protein sequence ID" value="TraesNOR3D03G01967110.1"/>
    <property type="gene ID" value="TraesNOR3D03G01967110"/>
</dbReference>
<dbReference type="Pfam" id="PF01490">
    <property type="entry name" value="Aa_trans"/>
    <property type="match status" value="1"/>
</dbReference>
<feature type="transmembrane region" description="Helical" evidence="7">
    <location>
        <begin position="229"/>
        <end position="248"/>
    </location>
</feature>
<dbReference type="AlphaFoldDB" id="A0A3B6H217"/>
<gene>
    <name evidence="9" type="primary">LOC123079810</name>
</gene>
<dbReference type="Gramene" id="TraesARI3D03G01974490.1">
    <property type="protein sequence ID" value="TraesARI3D03G01974490.1"/>
    <property type="gene ID" value="TraesARI3D03G01974490"/>
</dbReference>